<evidence type="ECO:0000256" key="1">
    <source>
        <dbReference type="SAM" id="SignalP"/>
    </source>
</evidence>
<dbReference type="Proteomes" id="UP000060345">
    <property type="component" value="Chromosome 1"/>
</dbReference>
<proteinExistence type="predicted"/>
<reference evidence="3 5" key="2">
    <citation type="submission" date="2021-03" db="EMBL/GenBank/DDBJ databases">
        <title>Human Oral Microbial Genomes.</title>
        <authorList>
            <person name="Johnston C.D."/>
            <person name="Chen T."/>
            <person name="Dewhirst F.E."/>
        </authorList>
    </citation>
    <scope>NUCLEOTIDE SEQUENCE [LARGE SCALE GENOMIC DNA]</scope>
    <source>
        <strain evidence="3 5">W1435</strain>
    </source>
</reference>
<protein>
    <recommendedName>
        <fullName evidence="6">Lipoprotein</fullName>
    </recommendedName>
</protein>
<keyword evidence="1" id="KW-0732">Signal</keyword>
<dbReference type="EMBL" id="CP072370">
    <property type="protein sequence ID" value="QUB87314.1"/>
    <property type="molecule type" value="Genomic_DNA"/>
</dbReference>
<dbReference type="Proteomes" id="UP000682005">
    <property type="component" value="Chromosome 1"/>
</dbReference>
<feature type="signal peptide" evidence="1">
    <location>
        <begin position="1"/>
        <end position="27"/>
    </location>
</feature>
<dbReference type="AlphaFoldDB" id="A0A0K1NGZ2"/>
<dbReference type="PROSITE" id="PS51257">
    <property type="entry name" value="PROKAR_LIPOPROTEIN"/>
    <property type="match status" value="1"/>
</dbReference>
<name>A0A0K1NGZ2_9BACT</name>
<dbReference type="OrthoDB" id="767755at2"/>
<evidence type="ECO:0000313" key="5">
    <source>
        <dbReference type="Proteomes" id="UP000682005"/>
    </source>
</evidence>
<gene>
    <name evidence="2" type="ORF">ADJ77_00380</name>
    <name evidence="3" type="ORF">J5A51_07520</name>
</gene>
<keyword evidence="5" id="KW-1185">Reference proteome</keyword>
<evidence type="ECO:0008006" key="6">
    <source>
        <dbReference type="Google" id="ProtNLM"/>
    </source>
</evidence>
<organism evidence="2 4">
    <name type="scientific">Prevotella fusca JCM 17724</name>
    <dbReference type="NCBI Taxonomy" id="1236517"/>
    <lineage>
        <taxon>Bacteria</taxon>
        <taxon>Pseudomonadati</taxon>
        <taxon>Bacteroidota</taxon>
        <taxon>Bacteroidia</taxon>
        <taxon>Bacteroidales</taxon>
        <taxon>Prevotellaceae</taxon>
        <taxon>Prevotella</taxon>
    </lineage>
</organism>
<evidence type="ECO:0000313" key="2">
    <source>
        <dbReference type="EMBL" id="AKU68372.1"/>
    </source>
</evidence>
<dbReference type="KEGG" id="pfus:ADJ77_00380"/>
<feature type="chain" id="PRO_5044544423" description="Lipoprotein" evidence="1">
    <location>
        <begin position="28"/>
        <end position="419"/>
    </location>
</feature>
<dbReference type="STRING" id="1236517.ADJ77_00380"/>
<evidence type="ECO:0000313" key="3">
    <source>
        <dbReference type="EMBL" id="QUB87314.1"/>
    </source>
</evidence>
<sequence length="419" mass="49569">MKKMKQSKYLLLTLLLMVLGSSCDNQRKVPQQENTADTVVVVKKDLLSLYDKQIRAYYLDLTKVSDGGILSFPQKAQVEYTDIAVELIDEAIRRMGYKPVDNERAREAILKYFGVDVSQSNDIQLTRGFRTYIFKNGNATERAKQEKAMGGDSFDEQEYFWNRLVYVPNYNYIITSPTIDSAVKIEGLSEYAIDENHRKTIKRGKLYFNFNDSIFFNENNFIFYDSKDALEWLKKNEAAFLIDLLREYGYDRNEEINKLVMANMLKEYTDVDDPWILDNTLASKRKAKHAKVEIRKGLLKSILKLPATEENMEWIRLFNDYIDYLLNIEEQKLPMWMTEFTKEERYKVAAYLCYYLYKFSKKYDREDTSLLGHELYYNDSFRNYIDSRHYFSLPGFETLCDKVYEEYDVAVKIKTSQDE</sequence>
<dbReference type="RefSeq" id="WP_025078694.1">
    <property type="nucleotide sequence ID" value="NZ_BAKO01000022.1"/>
</dbReference>
<dbReference type="eggNOG" id="ENOG5032R6E">
    <property type="taxonomic scope" value="Bacteria"/>
</dbReference>
<dbReference type="EMBL" id="CP012074">
    <property type="protein sequence ID" value="AKU68372.1"/>
    <property type="molecule type" value="Genomic_DNA"/>
</dbReference>
<evidence type="ECO:0000313" key="4">
    <source>
        <dbReference type="Proteomes" id="UP000060345"/>
    </source>
</evidence>
<accession>A0A0K1NGZ2</accession>
<reference evidence="2 4" key="1">
    <citation type="submission" date="2015-07" db="EMBL/GenBank/DDBJ databases">
        <authorList>
            <person name="Noorani M."/>
        </authorList>
    </citation>
    <scope>NUCLEOTIDE SEQUENCE [LARGE SCALE GENOMIC DNA]</scope>
    <source>
        <strain evidence="2 4">W1435</strain>
    </source>
</reference>